<evidence type="ECO:0000256" key="1">
    <source>
        <dbReference type="ARBA" id="ARBA00004651"/>
    </source>
</evidence>
<sequence length="303" mass="35192">MIVRPEQNWLRKLFSWHGSIMRKIALQMCFFIVLNIVYLFFLPLLHMHGIVAKESSVYFIGVSISISVFLGFRNNTAWLRYWEARKLWGDLLIASRSLIREVINTTPAHEEDIKVVVELIISWCLTLKSRLRHEAIPAITDSVFLSRHSQEYQHITTPCNALLQDIGLWLYQNRPNEFVYRNINNYLNEFSRIQGGCERISNTPIPFAYSLLLHRTVGVFCAIYPLLLINNFGVLTLLFSVFTTYALLALDAIATELEDPFGSEDNDLPLNAICNAIEIDLREMVRDSRLPEKMMPDKYYRLL</sequence>
<evidence type="ECO:0000256" key="8">
    <source>
        <dbReference type="ARBA" id="ARBA00034708"/>
    </source>
</evidence>
<keyword evidence="2" id="KW-0813">Transport</keyword>
<feature type="transmembrane region" description="Helical" evidence="9">
    <location>
        <begin position="56"/>
        <end position="72"/>
    </location>
</feature>
<keyword evidence="4 9" id="KW-0812">Transmembrane</keyword>
<feature type="transmembrane region" description="Helical" evidence="9">
    <location>
        <begin position="20"/>
        <end position="44"/>
    </location>
</feature>
<dbReference type="PANTHER" id="PTHR33281:SF19">
    <property type="entry name" value="VOLTAGE-DEPENDENT ANION CHANNEL-FORMING PROTEIN YNEE"/>
    <property type="match status" value="1"/>
</dbReference>
<comment type="similarity">
    <text evidence="8">Belongs to the anion channel-forming bestrophin (TC 1.A.46) family.</text>
</comment>
<dbReference type="GO" id="GO:0005886">
    <property type="term" value="C:plasma membrane"/>
    <property type="evidence" value="ECO:0007669"/>
    <property type="project" value="UniProtKB-SubCell"/>
</dbReference>
<evidence type="ECO:0000256" key="4">
    <source>
        <dbReference type="ARBA" id="ARBA00022692"/>
    </source>
</evidence>
<dbReference type="InterPro" id="IPR044669">
    <property type="entry name" value="YneE/VCCN1/2-like"/>
</dbReference>
<evidence type="ECO:0000256" key="2">
    <source>
        <dbReference type="ARBA" id="ARBA00022448"/>
    </source>
</evidence>
<reference evidence="10 11" key="1">
    <citation type="submission" date="2018-03" db="EMBL/GenBank/DDBJ databases">
        <title>Pantoea intestinalis SRCM103226 isolated form the mealworm.</title>
        <authorList>
            <person name="Jeong D.-Y."/>
            <person name="Kim J.W."/>
        </authorList>
    </citation>
    <scope>NUCLEOTIDE SEQUENCE [LARGE SCALE GENOMIC DNA]</scope>
    <source>
        <strain evidence="10 11">SRCM103226</strain>
    </source>
</reference>
<dbReference type="Pfam" id="PF25539">
    <property type="entry name" value="Bestrophin_2"/>
    <property type="match status" value="1"/>
</dbReference>
<dbReference type="GO" id="GO:0005254">
    <property type="term" value="F:chloride channel activity"/>
    <property type="evidence" value="ECO:0007669"/>
    <property type="project" value="InterPro"/>
</dbReference>
<dbReference type="Proteomes" id="UP000464053">
    <property type="component" value="Chromosome"/>
</dbReference>
<evidence type="ECO:0000256" key="3">
    <source>
        <dbReference type="ARBA" id="ARBA00022475"/>
    </source>
</evidence>
<evidence type="ECO:0000256" key="7">
    <source>
        <dbReference type="ARBA" id="ARBA00023136"/>
    </source>
</evidence>
<keyword evidence="3" id="KW-1003">Cell membrane</keyword>
<name>A0A6P1Q387_9GAMM</name>
<keyword evidence="7 9" id="KW-0472">Membrane</keyword>
<dbReference type="EMBL" id="CP028271">
    <property type="protein sequence ID" value="QHM73073.1"/>
    <property type="molecule type" value="Genomic_DNA"/>
</dbReference>
<protein>
    <recommendedName>
        <fullName evidence="12">Inner membrane protein</fullName>
    </recommendedName>
</protein>
<gene>
    <name evidence="10" type="ORF">C7M51_03414</name>
</gene>
<evidence type="ECO:0000313" key="11">
    <source>
        <dbReference type="Proteomes" id="UP000464053"/>
    </source>
</evidence>
<dbReference type="AlphaFoldDB" id="A0A6P1Q387"/>
<evidence type="ECO:0008006" key="12">
    <source>
        <dbReference type="Google" id="ProtNLM"/>
    </source>
</evidence>
<proteinExistence type="inferred from homology"/>
<keyword evidence="5 9" id="KW-1133">Transmembrane helix</keyword>
<dbReference type="KEGG" id="mint:C7M51_03414"/>
<evidence type="ECO:0000313" key="10">
    <source>
        <dbReference type="EMBL" id="QHM73073.1"/>
    </source>
</evidence>
<evidence type="ECO:0000256" key="5">
    <source>
        <dbReference type="ARBA" id="ARBA00022989"/>
    </source>
</evidence>
<evidence type="ECO:0000256" key="9">
    <source>
        <dbReference type="SAM" id="Phobius"/>
    </source>
</evidence>
<dbReference type="PANTHER" id="PTHR33281">
    <property type="entry name" value="UPF0187 PROTEIN YNEE"/>
    <property type="match status" value="1"/>
</dbReference>
<accession>A0A6P1Q387</accession>
<keyword evidence="6" id="KW-0406">Ion transport</keyword>
<dbReference type="OrthoDB" id="445589at2"/>
<keyword evidence="11" id="KW-1185">Reference proteome</keyword>
<comment type="subcellular location">
    <subcellularLocation>
        <location evidence="1">Cell membrane</location>
        <topology evidence="1">Multi-pass membrane protein</topology>
    </subcellularLocation>
</comment>
<evidence type="ECO:0000256" key="6">
    <source>
        <dbReference type="ARBA" id="ARBA00023065"/>
    </source>
</evidence>
<organism evidence="10 11">
    <name type="scientific">Mixta intestinalis</name>
    <dbReference type="NCBI Taxonomy" id="1615494"/>
    <lineage>
        <taxon>Bacteria</taxon>
        <taxon>Pseudomonadati</taxon>
        <taxon>Pseudomonadota</taxon>
        <taxon>Gammaproteobacteria</taxon>
        <taxon>Enterobacterales</taxon>
        <taxon>Erwiniaceae</taxon>
        <taxon>Mixta</taxon>
    </lineage>
</organism>